<name>A0A5B7JAI4_PORTR</name>
<proteinExistence type="predicted"/>
<comment type="caution">
    <text evidence="2">The sequence shown here is derived from an EMBL/GenBank/DDBJ whole genome shotgun (WGS) entry which is preliminary data.</text>
</comment>
<dbReference type="EMBL" id="VSRR010082702">
    <property type="protein sequence ID" value="MPC89938.1"/>
    <property type="molecule type" value="Genomic_DNA"/>
</dbReference>
<protein>
    <submittedName>
        <fullName evidence="2">Uncharacterized protein</fullName>
    </submittedName>
</protein>
<feature type="region of interest" description="Disordered" evidence="1">
    <location>
        <begin position="1"/>
        <end position="20"/>
    </location>
</feature>
<evidence type="ECO:0000313" key="2">
    <source>
        <dbReference type="EMBL" id="MPC89938.1"/>
    </source>
</evidence>
<organism evidence="2 3">
    <name type="scientific">Portunus trituberculatus</name>
    <name type="common">Swimming crab</name>
    <name type="synonym">Neptunus trituberculatus</name>
    <dbReference type="NCBI Taxonomy" id="210409"/>
    <lineage>
        <taxon>Eukaryota</taxon>
        <taxon>Metazoa</taxon>
        <taxon>Ecdysozoa</taxon>
        <taxon>Arthropoda</taxon>
        <taxon>Crustacea</taxon>
        <taxon>Multicrustacea</taxon>
        <taxon>Malacostraca</taxon>
        <taxon>Eumalacostraca</taxon>
        <taxon>Eucarida</taxon>
        <taxon>Decapoda</taxon>
        <taxon>Pleocyemata</taxon>
        <taxon>Brachyura</taxon>
        <taxon>Eubrachyura</taxon>
        <taxon>Portunoidea</taxon>
        <taxon>Portunidae</taxon>
        <taxon>Portuninae</taxon>
        <taxon>Portunus</taxon>
    </lineage>
</organism>
<keyword evidence="3" id="KW-1185">Reference proteome</keyword>
<reference evidence="2 3" key="1">
    <citation type="submission" date="2019-05" db="EMBL/GenBank/DDBJ databases">
        <title>Another draft genome of Portunus trituberculatus and its Hox gene families provides insights of decapod evolution.</title>
        <authorList>
            <person name="Jeong J.-H."/>
            <person name="Song I."/>
            <person name="Kim S."/>
            <person name="Choi T."/>
            <person name="Kim D."/>
            <person name="Ryu S."/>
            <person name="Kim W."/>
        </authorList>
    </citation>
    <scope>NUCLEOTIDE SEQUENCE [LARGE SCALE GENOMIC DNA]</scope>
    <source>
        <tissue evidence="2">Muscle</tissue>
    </source>
</reference>
<accession>A0A5B7JAI4</accession>
<sequence>MKPWLPRAGQPIITGDGNTSNSDWWSGWPAGVISGWRAGGVASHSTPRLVTHASCPPTIDCPARRCLLGIDSSLNTCSLPRPGRAANVPFFFLRLLLPRLKGAMGPGFYPHPC</sequence>
<dbReference type="Proteomes" id="UP000324222">
    <property type="component" value="Unassembled WGS sequence"/>
</dbReference>
<dbReference type="AlphaFoldDB" id="A0A5B7JAI4"/>
<evidence type="ECO:0000313" key="3">
    <source>
        <dbReference type="Proteomes" id="UP000324222"/>
    </source>
</evidence>
<evidence type="ECO:0000256" key="1">
    <source>
        <dbReference type="SAM" id="MobiDB-lite"/>
    </source>
</evidence>
<gene>
    <name evidence="2" type="ORF">E2C01_084902</name>
</gene>